<protein>
    <submittedName>
        <fullName evidence="1">Uncharacterized protein</fullName>
    </submittedName>
</protein>
<proteinExistence type="predicted"/>
<dbReference type="AlphaFoldDB" id="N1Q3F1"/>
<dbReference type="EMBL" id="KB446535">
    <property type="protein sequence ID" value="EME49753.1"/>
    <property type="molecule type" value="Genomic_DNA"/>
</dbReference>
<dbReference type="Proteomes" id="UP000016933">
    <property type="component" value="Unassembled WGS sequence"/>
</dbReference>
<organism evidence="1 2">
    <name type="scientific">Dothistroma septosporum (strain NZE10 / CBS 128990)</name>
    <name type="common">Red band needle blight fungus</name>
    <name type="synonym">Mycosphaerella pini</name>
    <dbReference type="NCBI Taxonomy" id="675120"/>
    <lineage>
        <taxon>Eukaryota</taxon>
        <taxon>Fungi</taxon>
        <taxon>Dikarya</taxon>
        <taxon>Ascomycota</taxon>
        <taxon>Pezizomycotina</taxon>
        <taxon>Dothideomycetes</taxon>
        <taxon>Dothideomycetidae</taxon>
        <taxon>Mycosphaerellales</taxon>
        <taxon>Mycosphaerellaceae</taxon>
        <taxon>Dothistroma</taxon>
    </lineage>
</organism>
<reference evidence="1 2" key="2">
    <citation type="journal article" date="2012" name="PLoS Pathog.">
        <title>Diverse lifestyles and strategies of plant pathogenesis encoded in the genomes of eighteen Dothideomycetes fungi.</title>
        <authorList>
            <person name="Ohm R.A."/>
            <person name="Feau N."/>
            <person name="Henrissat B."/>
            <person name="Schoch C.L."/>
            <person name="Horwitz B.A."/>
            <person name="Barry K.W."/>
            <person name="Condon B.J."/>
            <person name="Copeland A.C."/>
            <person name="Dhillon B."/>
            <person name="Glaser F."/>
            <person name="Hesse C.N."/>
            <person name="Kosti I."/>
            <person name="LaButti K."/>
            <person name="Lindquist E.A."/>
            <person name="Lucas S."/>
            <person name="Salamov A.A."/>
            <person name="Bradshaw R.E."/>
            <person name="Ciuffetti L."/>
            <person name="Hamelin R.C."/>
            <person name="Kema G.H.J."/>
            <person name="Lawrence C."/>
            <person name="Scott J.A."/>
            <person name="Spatafora J.W."/>
            <person name="Turgeon B.G."/>
            <person name="de Wit P.J.G.M."/>
            <person name="Zhong S."/>
            <person name="Goodwin S.B."/>
            <person name="Grigoriev I.V."/>
        </authorList>
    </citation>
    <scope>NUCLEOTIDE SEQUENCE [LARGE SCALE GENOMIC DNA]</scope>
    <source>
        <strain evidence="2">NZE10 / CBS 128990</strain>
    </source>
</reference>
<gene>
    <name evidence="1" type="ORF">DOTSEDRAFT_40905</name>
</gene>
<keyword evidence="2" id="KW-1185">Reference proteome</keyword>
<dbReference type="HOGENOM" id="CLU_2979065_0_0_1"/>
<reference evidence="2" key="1">
    <citation type="journal article" date="2012" name="PLoS Genet.">
        <title>The genomes of the fungal plant pathogens Cladosporium fulvum and Dothistroma septosporum reveal adaptation to different hosts and lifestyles but also signatures of common ancestry.</title>
        <authorList>
            <person name="de Wit P.J.G.M."/>
            <person name="van der Burgt A."/>
            <person name="Oekmen B."/>
            <person name="Stergiopoulos I."/>
            <person name="Abd-Elsalam K.A."/>
            <person name="Aerts A.L."/>
            <person name="Bahkali A.H."/>
            <person name="Beenen H.G."/>
            <person name="Chettri P."/>
            <person name="Cox M.P."/>
            <person name="Datema E."/>
            <person name="de Vries R.P."/>
            <person name="Dhillon B."/>
            <person name="Ganley A.R."/>
            <person name="Griffiths S.A."/>
            <person name="Guo Y."/>
            <person name="Hamelin R.C."/>
            <person name="Henrissat B."/>
            <person name="Kabir M.S."/>
            <person name="Jashni M.K."/>
            <person name="Kema G."/>
            <person name="Klaubauf S."/>
            <person name="Lapidus A."/>
            <person name="Levasseur A."/>
            <person name="Lindquist E."/>
            <person name="Mehrabi R."/>
            <person name="Ohm R.A."/>
            <person name="Owen T.J."/>
            <person name="Salamov A."/>
            <person name="Schwelm A."/>
            <person name="Schijlen E."/>
            <person name="Sun H."/>
            <person name="van den Burg H.A."/>
            <person name="van Ham R.C.H.J."/>
            <person name="Zhang S."/>
            <person name="Goodwin S.B."/>
            <person name="Grigoriev I.V."/>
            <person name="Collemare J."/>
            <person name="Bradshaw R.E."/>
        </authorList>
    </citation>
    <scope>NUCLEOTIDE SEQUENCE [LARGE SCALE GENOMIC DNA]</scope>
    <source>
        <strain evidence="2">NZE10 / CBS 128990</strain>
    </source>
</reference>
<evidence type="ECO:0000313" key="2">
    <source>
        <dbReference type="Proteomes" id="UP000016933"/>
    </source>
</evidence>
<sequence>MQARRPETQIFALTPRVSRLMASTQECTGAVDRAIDFISCEDDHITDPCRRAVLALLG</sequence>
<accession>N1Q3F1</accession>
<evidence type="ECO:0000313" key="1">
    <source>
        <dbReference type="EMBL" id="EME49753.1"/>
    </source>
</evidence>
<name>N1Q3F1_DOTSN</name>